<sequence>MGLRTRGRWLEAVVARARVRETTLLVGAATDPGPVREQNEDAVLVVDPTSPDAQENGVLLAVADGMGGYRGGEVAAQMAVETLREHFFASPVPPTEVAKRLEEAFRLANERIFREWEPHGETNLMGTTLVAAVIRGENLTVANVGDSRAYLIRARRPTQITRDHSLVAEQVEAGLLTQEEARGSAYRNVITRALGYRPKVDVDVFELRLMSDDRIVLTSDGVHDVLSDEELAAIALSAEPERAARMLVERALEQGSQDNASAIVAWLKPATTTVEAEAERHEAGNRWIVALIVIGLLVFIAIVGVILSLGYGG</sequence>
<dbReference type="PANTHER" id="PTHR47992">
    <property type="entry name" value="PROTEIN PHOSPHATASE"/>
    <property type="match status" value="1"/>
</dbReference>
<protein>
    <submittedName>
        <fullName evidence="2">Stp1/IreP family PP2C-type Ser/Thr phosphatase</fullName>
    </submittedName>
</protein>
<dbReference type="Pfam" id="PF00481">
    <property type="entry name" value="PP2C"/>
    <property type="match status" value="1"/>
</dbReference>
<organism evidence="2">
    <name type="scientific">Thermomicrobium roseum</name>
    <dbReference type="NCBI Taxonomy" id="500"/>
    <lineage>
        <taxon>Bacteria</taxon>
        <taxon>Pseudomonadati</taxon>
        <taxon>Thermomicrobiota</taxon>
        <taxon>Thermomicrobia</taxon>
        <taxon>Thermomicrobiales</taxon>
        <taxon>Thermomicrobiaceae</taxon>
        <taxon>Thermomicrobium</taxon>
    </lineage>
</organism>
<evidence type="ECO:0000259" key="1">
    <source>
        <dbReference type="PROSITE" id="PS51746"/>
    </source>
</evidence>
<dbReference type="InterPro" id="IPR036457">
    <property type="entry name" value="PPM-type-like_dom_sf"/>
</dbReference>
<dbReference type="SUPFAM" id="SSF81606">
    <property type="entry name" value="PP2C-like"/>
    <property type="match status" value="1"/>
</dbReference>
<name>A0A7C1X0B8_THERO</name>
<dbReference type="GO" id="GO:0004722">
    <property type="term" value="F:protein serine/threonine phosphatase activity"/>
    <property type="evidence" value="ECO:0007669"/>
    <property type="project" value="InterPro"/>
</dbReference>
<dbReference type="AlphaFoldDB" id="A0A7C1X0B8"/>
<dbReference type="InterPro" id="IPR015655">
    <property type="entry name" value="PP2C"/>
</dbReference>
<dbReference type="PROSITE" id="PS51746">
    <property type="entry name" value="PPM_2"/>
    <property type="match status" value="1"/>
</dbReference>
<dbReference type="CDD" id="cd00143">
    <property type="entry name" value="PP2Cc"/>
    <property type="match status" value="1"/>
</dbReference>
<evidence type="ECO:0000313" key="2">
    <source>
        <dbReference type="EMBL" id="HEF65096.1"/>
    </source>
</evidence>
<comment type="caution">
    <text evidence="2">The sequence shown here is derived from an EMBL/GenBank/DDBJ whole genome shotgun (WGS) entry which is preliminary data.</text>
</comment>
<dbReference type="InterPro" id="IPR001932">
    <property type="entry name" value="PPM-type_phosphatase-like_dom"/>
</dbReference>
<reference evidence="2" key="1">
    <citation type="journal article" date="2020" name="mSystems">
        <title>Genome- and Community-Level Interaction Insights into Carbon Utilization and Element Cycling Functions of Hydrothermarchaeota in Hydrothermal Sediment.</title>
        <authorList>
            <person name="Zhou Z."/>
            <person name="Liu Y."/>
            <person name="Xu W."/>
            <person name="Pan J."/>
            <person name="Luo Z.H."/>
            <person name="Li M."/>
        </authorList>
    </citation>
    <scope>NUCLEOTIDE SEQUENCE [LARGE SCALE GENOMIC DNA]</scope>
    <source>
        <strain evidence="2">SpSt-222</strain>
    </source>
</reference>
<dbReference type="NCBIfam" id="NF033484">
    <property type="entry name" value="Stp1_PP2C_phos"/>
    <property type="match status" value="1"/>
</dbReference>
<accession>A0A7C1X0B8</accession>
<dbReference type="EMBL" id="DSJL01000010">
    <property type="protein sequence ID" value="HEF65096.1"/>
    <property type="molecule type" value="Genomic_DNA"/>
</dbReference>
<gene>
    <name evidence="2" type="ORF">ENP47_05835</name>
</gene>
<dbReference type="Gene3D" id="3.60.40.10">
    <property type="entry name" value="PPM-type phosphatase domain"/>
    <property type="match status" value="1"/>
</dbReference>
<feature type="domain" description="PPM-type phosphatase" evidence="1">
    <location>
        <begin position="25"/>
        <end position="267"/>
    </location>
</feature>
<proteinExistence type="predicted"/>
<dbReference type="SMART" id="SM00332">
    <property type="entry name" value="PP2Cc"/>
    <property type="match status" value="1"/>
</dbReference>
<dbReference type="SMART" id="SM00331">
    <property type="entry name" value="PP2C_SIG"/>
    <property type="match status" value="1"/>
</dbReference>